<evidence type="ECO:0000313" key="2">
    <source>
        <dbReference type="Proteomes" id="UP000622533"/>
    </source>
</evidence>
<reference evidence="1" key="1">
    <citation type="submission" date="2020-10" db="EMBL/GenBank/DDBJ databases">
        <authorList>
            <person name="Castelo-Branco R."/>
            <person name="Eusebio N."/>
            <person name="Adriana R."/>
            <person name="Vieira A."/>
            <person name="Brugerolle De Fraissinette N."/>
            <person name="Rezende De Castro R."/>
            <person name="Schneider M.P."/>
            <person name="Vasconcelos V."/>
            <person name="Leao P.N."/>
        </authorList>
    </citation>
    <scope>NUCLEOTIDE SEQUENCE</scope>
    <source>
        <strain evidence="1">LEGE 12446</strain>
    </source>
</reference>
<evidence type="ECO:0000313" key="1">
    <source>
        <dbReference type="EMBL" id="MBE9022375.1"/>
    </source>
</evidence>
<keyword evidence="2" id="KW-1185">Reference proteome</keyword>
<proteinExistence type="predicted"/>
<name>A0A8J6ZTR2_DESMC</name>
<dbReference type="RefSeq" id="WP_193915017.1">
    <property type="nucleotide sequence ID" value="NZ_JADEXS020000001.1"/>
</dbReference>
<comment type="caution">
    <text evidence="1">The sequence shown here is derived from an EMBL/GenBank/DDBJ whole genome shotgun (WGS) entry which is preliminary data.</text>
</comment>
<dbReference type="AlphaFoldDB" id="A0A8J6ZTR2"/>
<dbReference type="EMBL" id="JADEXS010000075">
    <property type="protein sequence ID" value="MBE9022375.1"/>
    <property type="molecule type" value="Genomic_DNA"/>
</dbReference>
<accession>A0A8J6ZTR2</accession>
<dbReference type="Proteomes" id="UP000622533">
    <property type="component" value="Unassembled WGS sequence"/>
</dbReference>
<gene>
    <name evidence="1" type="ORF">IQ276_08015</name>
</gene>
<organism evidence="1 2">
    <name type="scientific">Desmonostoc muscorum LEGE 12446</name>
    <dbReference type="NCBI Taxonomy" id="1828758"/>
    <lineage>
        <taxon>Bacteria</taxon>
        <taxon>Bacillati</taxon>
        <taxon>Cyanobacteriota</taxon>
        <taxon>Cyanophyceae</taxon>
        <taxon>Nostocales</taxon>
        <taxon>Nostocaceae</taxon>
        <taxon>Desmonostoc</taxon>
    </lineage>
</organism>
<protein>
    <submittedName>
        <fullName evidence="1">Uncharacterized protein</fullName>
    </submittedName>
</protein>
<sequence length="56" mass="6224">MPVHLVEHIPQGRNIPGIFILNDNLTIGQIINQLSIISQASFDGEYQNQIVNLPLS</sequence>